<feature type="transmembrane region" description="Helical" evidence="6">
    <location>
        <begin position="320"/>
        <end position="340"/>
    </location>
</feature>
<reference evidence="8 9" key="1">
    <citation type="submission" date="2020-04" db="EMBL/GenBank/DDBJ databases">
        <authorList>
            <person name="Hitch T.C.A."/>
            <person name="Wylensek D."/>
            <person name="Clavel T."/>
        </authorList>
    </citation>
    <scope>NUCLEOTIDE SEQUENCE [LARGE SCALE GENOMIC DNA]</scope>
    <source>
        <strain evidence="8 9">WB01_D5_05</strain>
    </source>
</reference>
<feature type="transmembrane region" description="Helical" evidence="6">
    <location>
        <begin position="384"/>
        <end position="404"/>
    </location>
</feature>
<feature type="transmembrane region" description="Helical" evidence="6">
    <location>
        <begin position="185"/>
        <end position="205"/>
    </location>
</feature>
<evidence type="ECO:0000259" key="7">
    <source>
        <dbReference type="PROSITE" id="PS50850"/>
    </source>
</evidence>
<evidence type="ECO:0000313" key="8">
    <source>
        <dbReference type="EMBL" id="NMF00302.1"/>
    </source>
</evidence>
<evidence type="ECO:0000256" key="6">
    <source>
        <dbReference type="SAM" id="Phobius"/>
    </source>
</evidence>
<evidence type="ECO:0000256" key="5">
    <source>
        <dbReference type="ARBA" id="ARBA00023136"/>
    </source>
</evidence>
<keyword evidence="5 6" id="KW-0472">Membrane</keyword>
<feature type="domain" description="Major facilitator superfamily (MFS) profile" evidence="7">
    <location>
        <begin position="25"/>
        <end position="435"/>
    </location>
</feature>
<feature type="transmembrane region" description="Helical" evidence="6">
    <location>
        <begin position="91"/>
        <end position="109"/>
    </location>
</feature>
<dbReference type="SUPFAM" id="SSF103473">
    <property type="entry name" value="MFS general substrate transporter"/>
    <property type="match status" value="1"/>
</dbReference>
<feature type="transmembrane region" description="Helical" evidence="6">
    <location>
        <begin position="410"/>
        <end position="430"/>
    </location>
</feature>
<comment type="subcellular location">
    <subcellularLocation>
        <location evidence="1">Cell membrane</location>
        <topology evidence="1">Multi-pass membrane protein</topology>
    </subcellularLocation>
</comment>
<dbReference type="PANTHER" id="PTHR43791:SF100">
    <property type="entry name" value="SUGAR TRANSPORTER"/>
    <property type="match status" value="1"/>
</dbReference>
<feature type="transmembrane region" description="Helical" evidence="6">
    <location>
        <begin position="253"/>
        <end position="279"/>
    </location>
</feature>
<feature type="transmembrane region" description="Helical" evidence="6">
    <location>
        <begin position="58"/>
        <end position="79"/>
    </location>
</feature>
<dbReference type="PANTHER" id="PTHR43791">
    <property type="entry name" value="PERMEASE-RELATED"/>
    <property type="match status" value="1"/>
</dbReference>
<protein>
    <submittedName>
        <fullName evidence="8">MFS transporter</fullName>
    </submittedName>
</protein>
<evidence type="ECO:0000256" key="2">
    <source>
        <dbReference type="ARBA" id="ARBA00022448"/>
    </source>
</evidence>
<dbReference type="EMBL" id="JABAGO010000043">
    <property type="protein sequence ID" value="NMF00302.1"/>
    <property type="molecule type" value="Genomic_DNA"/>
</dbReference>
<dbReference type="GO" id="GO:0005886">
    <property type="term" value="C:plasma membrane"/>
    <property type="evidence" value="ECO:0007669"/>
    <property type="project" value="UniProtKB-SubCell"/>
</dbReference>
<evidence type="ECO:0000313" key="9">
    <source>
        <dbReference type="Proteomes" id="UP000561326"/>
    </source>
</evidence>
<dbReference type="Pfam" id="PF07690">
    <property type="entry name" value="MFS_1"/>
    <property type="match status" value="1"/>
</dbReference>
<sequence length="438" mass="48121">MEAKAIVNKEELGHTVKDGYRWKVIIPMIFVMYLLAYIDRTNISFALTEMQKTFAITSTVSGFIAGIFFCGYILLMAPMGHLASRKSARKIVVILGVLTGIFSSIQGMVNSVGMLVFVRFLLGLVEGGIYPAMGVLIANWFPKNERGRATSIFYLYVTVAPLIMSPISGYIVSNVHWFGLDSWRWVFITQGVPVLLFSLLFFYLIPDHPLKASKKRISNQERTYLLEQQAIEASEPKVIQEKSYWKAALNRNFILVSLAYFMAGGIGNYGIIIWLPVIIKEFSTFGYTAVGFISAIPWLIGTIGMVSIGFINDKFGNKRVLLFILNVIAGISLLSAILVLESNLWVAIFLISITIVGGMSSSAVFMTLIADVFPANMIGGMTGLWNAIGNVGGFVGPFVVGALMAGDNKLVGVGFLSVCYIIGSIIVLFVKLRKEKAS</sequence>
<comment type="caution">
    <text evidence="8">The sequence shown here is derived from an EMBL/GenBank/DDBJ whole genome shotgun (WGS) entry which is preliminary data.</text>
</comment>
<feature type="transmembrane region" description="Helical" evidence="6">
    <location>
        <begin position="285"/>
        <end position="308"/>
    </location>
</feature>
<evidence type="ECO:0000256" key="1">
    <source>
        <dbReference type="ARBA" id="ARBA00004651"/>
    </source>
</evidence>
<feature type="transmembrane region" description="Helical" evidence="6">
    <location>
        <begin position="20"/>
        <end position="38"/>
    </location>
</feature>
<feature type="transmembrane region" description="Helical" evidence="6">
    <location>
        <begin position="115"/>
        <end position="141"/>
    </location>
</feature>
<name>A0A848CZG4_ANEAE</name>
<gene>
    <name evidence="8" type="ORF">HF838_18915</name>
</gene>
<dbReference type="RefSeq" id="WP_168976093.1">
    <property type="nucleotide sequence ID" value="NZ_CAMJCG010000042.1"/>
</dbReference>
<accession>A0A848CZG4</accession>
<evidence type="ECO:0000256" key="3">
    <source>
        <dbReference type="ARBA" id="ARBA00022692"/>
    </source>
</evidence>
<keyword evidence="4 6" id="KW-1133">Transmembrane helix</keyword>
<dbReference type="PROSITE" id="PS50850">
    <property type="entry name" value="MFS"/>
    <property type="match status" value="1"/>
</dbReference>
<organism evidence="8 9">
    <name type="scientific">Aneurinibacillus aneurinilyticus</name>
    <name type="common">Bacillus aneurinolyticus</name>
    <dbReference type="NCBI Taxonomy" id="1391"/>
    <lineage>
        <taxon>Bacteria</taxon>
        <taxon>Bacillati</taxon>
        <taxon>Bacillota</taxon>
        <taxon>Bacilli</taxon>
        <taxon>Bacillales</taxon>
        <taxon>Paenibacillaceae</taxon>
        <taxon>Aneurinibacillus group</taxon>
        <taxon>Aneurinibacillus</taxon>
    </lineage>
</organism>
<dbReference type="Proteomes" id="UP000561326">
    <property type="component" value="Unassembled WGS sequence"/>
</dbReference>
<keyword evidence="3 6" id="KW-0812">Transmembrane</keyword>
<feature type="transmembrane region" description="Helical" evidence="6">
    <location>
        <begin position="153"/>
        <end position="173"/>
    </location>
</feature>
<evidence type="ECO:0000256" key="4">
    <source>
        <dbReference type="ARBA" id="ARBA00022989"/>
    </source>
</evidence>
<feature type="transmembrane region" description="Helical" evidence="6">
    <location>
        <begin position="346"/>
        <end position="372"/>
    </location>
</feature>
<keyword evidence="2" id="KW-0813">Transport</keyword>
<proteinExistence type="predicted"/>
<dbReference type="CDD" id="cd17319">
    <property type="entry name" value="MFS_ExuT_GudP_like"/>
    <property type="match status" value="1"/>
</dbReference>
<dbReference type="InterPro" id="IPR011701">
    <property type="entry name" value="MFS"/>
</dbReference>
<dbReference type="GO" id="GO:0022857">
    <property type="term" value="F:transmembrane transporter activity"/>
    <property type="evidence" value="ECO:0007669"/>
    <property type="project" value="InterPro"/>
</dbReference>
<dbReference type="InterPro" id="IPR020846">
    <property type="entry name" value="MFS_dom"/>
</dbReference>
<dbReference type="AlphaFoldDB" id="A0A848CZG4"/>
<dbReference type="Gene3D" id="1.20.1250.20">
    <property type="entry name" value="MFS general substrate transporter like domains"/>
    <property type="match status" value="2"/>
</dbReference>
<dbReference type="InterPro" id="IPR036259">
    <property type="entry name" value="MFS_trans_sf"/>
</dbReference>